<organism evidence="2 3">
    <name type="scientific">Beggiatoa leptomitoformis</name>
    <dbReference type="NCBI Taxonomy" id="288004"/>
    <lineage>
        <taxon>Bacteria</taxon>
        <taxon>Pseudomonadati</taxon>
        <taxon>Pseudomonadota</taxon>
        <taxon>Gammaproteobacteria</taxon>
        <taxon>Thiotrichales</taxon>
        <taxon>Thiotrichaceae</taxon>
        <taxon>Beggiatoa</taxon>
    </lineage>
</organism>
<dbReference type="RefSeq" id="WP_062147734.1">
    <property type="nucleotide sequence ID" value="NZ_CP012373.2"/>
</dbReference>
<keyword evidence="3" id="KW-1185">Reference proteome</keyword>
<accession>A0A2N9YCA2</accession>
<protein>
    <submittedName>
        <fullName evidence="2">Hydrolase</fullName>
    </submittedName>
</protein>
<proteinExistence type="predicted"/>
<dbReference type="GO" id="GO:0005615">
    <property type="term" value="C:extracellular space"/>
    <property type="evidence" value="ECO:0007669"/>
    <property type="project" value="InterPro"/>
</dbReference>
<evidence type="ECO:0000256" key="1">
    <source>
        <dbReference type="ARBA" id="ARBA00022801"/>
    </source>
</evidence>
<dbReference type="Proteomes" id="UP000234271">
    <property type="component" value="Chromosome"/>
</dbReference>
<dbReference type="GO" id="GO:0019605">
    <property type="term" value="P:butyrate metabolic process"/>
    <property type="evidence" value="ECO:0007669"/>
    <property type="project" value="InterPro"/>
</dbReference>
<dbReference type="KEGG" id="blep:AL038_01045"/>
<evidence type="ECO:0000313" key="2">
    <source>
        <dbReference type="EMBL" id="AUI68115.1"/>
    </source>
</evidence>
<reference evidence="3" key="1">
    <citation type="submission" date="2016-12" db="EMBL/GenBank/DDBJ databases">
        <title>Complete Genome Sequence of Beggiatoa leptomitiformis D-401.</title>
        <authorList>
            <person name="Fomenkov A."/>
            <person name="Vincze T."/>
            <person name="Grabovich M."/>
            <person name="Anton B.P."/>
            <person name="Dubinina G."/>
            <person name="Orlova M."/>
            <person name="Belousova E."/>
            <person name="Roberts R.J."/>
        </authorList>
    </citation>
    <scope>NUCLEOTIDE SEQUENCE [LARGE SCALE GENOMIC DNA]</scope>
    <source>
        <strain evidence="3">D-401</strain>
    </source>
</reference>
<evidence type="ECO:0000313" key="3">
    <source>
        <dbReference type="Proteomes" id="UP000234271"/>
    </source>
</evidence>
<dbReference type="Pfam" id="PF10605">
    <property type="entry name" value="3HBOH"/>
    <property type="match status" value="1"/>
</dbReference>
<keyword evidence="1 2" id="KW-0378">Hydrolase</keyword>
<sequence length="738" mass="78307">MRKLLLLKPTALLLSLALLSGCVDGNATLGVILGLAAAAGIASLGGGGGDSGSSTTTPSPTEESKLILKTYDGFSDDLLTAGVGVSGLRNRNPLAVTDTVNPTATEVRRDTIVRQYQATHDMRTTSGYGTLYGATVPTAFATPSSEDGTVAGKEYLVYIDDSEGKNVSLMVHIPTTFQVKDPCIIATASPTFRGIYSAVGLAGEWGLKNNCAVVYTDKGAGVGEHDLNTNTVFLVDGVRRLANESVSDIKTKPNFVAKGSEQLDLAAYSSASPFRIAYKAAHSQKNPEAQWGTNILNAIEFALYVLNLEENYGSSTAGSSLTADNTLIIAAGTSMGGAAVLQAAEQDTDGLIDGVVVMSPAMSPKKLVNANGFTIKHGRISYFNSTHGRSLFDVLTYQNIYQPCASVNTSVAGVRGRCSALFAEGLLSSTTLNAQIAEARQRLIDYGILASASAISDIYWDSSVYAGLSVLYANAYGRFSVTENLCDYSYAGTNPDTGVVRAKFSVDLADDYQTSSGFPPSSGTELVNNFGNNGKGIPYRETINLNGVSDEYLQGALCLRRLFTGTTGVLASEGTALTGTALNNANRVQQGLRETIVSGNLRGKPAIIVHGQDDALAHVNFTSRSYYGLNKQVEGDNSHLVYVEVTNANHFDAFNEDYELNTQIPLLYYFNNGLDRLYGYLHNRALLPQSQVIPTTLPSTTGNKITASNLPKMDNGIVDCQITFDGQTLNIPDCAGDL</sequence>
<dbReference type="PROSITE" id="PS51257">
    <property type="entry name" value="PROKAR_LIPOPROTEIN"/>
    <property type="match status" value="1"/>
</dbReference>
<dbReference type="InterPro" id="IPR029058">
    <property type="entry name" value="AB_hydrolase_fold"/>
</dbReference>
<dbReference type="Gene3D" id="3.40.50.1820">
    <property type="entry name" value="alpha/beta hydrolase"/>
    <property type="match status" value="1"/>
</dbReference>
<dbReference type="OrthoDB" id="4294477at2"/>
<dbReference type="AlphaFoldDB" id="A0A2N9YCA2"/>
<gene>
    <name evidence="2" type="ORF">BLE401_04990</name>
</gene>
<dbReference type="SUPFAM" id="SSF53474">
    <property type="entry name" value="alpha/beta-Hydrolases"/>
    <property type="match status" value="1"/>
</dbReference>
<dbReference type="GO" id="GO:0047989">
    <property type="term" value="F:hydroxybutyrate-dimer hydrolase activity"/>
    <property type="evidence" value="ECO:0007669"/>
    <property type="project" value="InterPro"/>
</dbReference>
<dbReference type="InterPro" id="IPR016582">
    <property type="entry name" value="OHBut_olig_hydro_put"/>
</dbReference>
<name>A0A2N9YCA2_9GAMM</name>
<dbReference type="EMBL" id="CP018889">
    <property type="protein sequence ID" value="AUI68115.1"/>
    <property type="molecule type" value="Genomic_DNA"/>
</dbReference>